<dbReference type="GO" id="GO:0005829">
    <property type="term" value="C:cytosol"/>
    <property type="evidence" value="ECO:0007669"/>
    <property type="project" value="TreeGrafter"/>
</dbReference>
<dbReference type="EC" id="4.1.1.49" evidence="3"/>
<evidence type="ECO:0000313" key="13">
    <source>
        <dbReference type="Proteomes" id="UP000009315"/>
    </source>
</evidence>
<proteinExistence type="inferred from homology"/>
<dbReference type="PANTHER" id="PTHR30031">
    <property type="entry name" value="PHOSPHOENOLPYRUVATE CARBOXYKINASE ATP"/>
    <property type="match status" value="1"/>
</dbReference>
<dbReference type="STRING" id="1121428.DESHY_110006"/>
<dbReference type="InterPro" id="IPR008210">
    <property type="entry name" value="PEP_carboxykinase_N"/>
</dbReference>
<protein>
    <recommendedName>
        <fullName evidence="3">phosphoenolpyruvate carboxykinase (ATP)</fullName>
        <ecNumber evidence="3">4.1.1.49</ecNumber>
    </recommendedName>
</protein>
<dbReference type="eggNOG" id="COG1866">
    <property type="taxonomic scope" value="Bacteria"/>
</dbReference>
<sequence>MNKLKRTVDARTIIDNPGLTELRKMASPKERTTKYGSAGFISRMRNRSARATFIVDCEGFTRGVDQQGMPPEKALALAEQVHEFLQDKEVIRMDRQLCLHPSCSFHCRLYITKDYASIPLQWLNMTFAVKDKDAEPDFVTIYVPEWPQCIIFCHPLEKITYILGPDYFGECKKSFLRKAMYAMKEKGGLGFHAGSKVLRVLDVQGELKEVGFIMFGLSGTGKTTLTMHDHGLTEPEKVMIRQDDVVLMDERGYCYGTENGFYIKTEGLDETQRVLFQAAVSPQAIFENVMVLEDGTIDFNNVELTSNGRGVILRSEVIGTDDKIDLEKAHKIIFITRRNDILPPVAKLTPEQAAAYFMLGESIETSAGDPSRAGQSKREVGTNPFIMGPEADEGNRLLDILKANPDMECYLLNTGAVGARPGRPGQKITIAMSTTIMKEIARGNIQWQQDPDWGYQVPAAIPGIEIAAYLPRHYYDHNTYQELVNNLRQERRNWLNKYQGLRSEILQAVEPPGS</sequence>
<keyword evidence="4" id="KW-0312">Gluconeogenesis</keyword>
<keyword evidence="6" id="KW-0210">Decarboxylase</keyword>
<evidence type="ECO:0000256" key="7">
    <source>
        <dbReference type="ARBA" id="ARBA00022840"/>
    </source>
</evidence>
<dbReference type="OrthoDB" id="9806325at2"/>
<dbReference type="UniPathway" id="UPA00138"/>
<evidence type="ECO:0000256" key="2">
    <source>
        <dbReference type="ARBA" id="ARBA00006052"/>
    </source>
</evidence>
<organism evidence="12 13">
    <name type="scientific">Desulforamulus hydrothermalis Lam5 = DSM 18033</name>
    <dbReference type="NCBI Taxonomy" id="1121428"/>
    <lineage>
        <taxon>Bacteria</taxon>
        <taxon>Bacillati</taxon>
        <taxon>Bacillota</taxon>
        <taxon>Clostridia</taxon>
        <taxon>Eubacteriales</taxon>
        <taxon>Peptococcaceae</taxon>
        <taxon>Desulforamulus</taxon>
    </lineage>
</organism>
<keyword evidence="7" id="KW-0067">ATP-binding</keyword>
<comment type="similarity">
    <text evidence="2">Belongs to the phosphoenolpyruvate carboxykinase (ATP) family.</text>
</comment>
<feature type="region of interest" description="Disordered" evidence="11">
    <location>
        <begin position="366"/>
        <end position="388"/>
    </location>
</feature>
<dbReference type="GO" id="GO:0016301">
    <property type="term" value="F:kinase activity"/>
    <property type="evidence" value="ECO:0007669"/>
    <property type="project" value="UniProtKB-KW"/>
</dbReference>
<evidence type="ECO:0000256" key="5">
    <source>
        <dbReference type="ARBA" id="ARBA00022741"/>
    </source>
</evidence>
<dbReference type="AlphaFoldDB" id="K8DX08"/>
<evidence type="ECO:0000256" key="4">
    <source>
        <dbReference type="ARBA" id="ARBA00022432"/>
    </source>
</evidence>
<dbReference type="InterPro" id="IPR001272">
    <property type="entry name" value="PEP_carboxykinase_ATP"/>
</dbReference>
<evidence type="ECO:0000256" key="6">
    <source>
        <dbReference type="ARBA" id="ARBA00022793"/>
    </source>
</evidence>
<evidence type="ECO:0000256" key="1">
    <source>
        <dbReference type="ARBA" id="ARBA00004742"/>
    </source>
</evidence>
<keyword evidence="8" id="KW-0456">Lyase</keyword>
<keyword evidence="12" id="KW-0418">Kinase</keyword>
<keyword evidence="10" id="KW-0175">Coiled coil</keyword>
<dbReference type="Gene3D" id="3.90.228.20">
    <property type="match status" value="1"/>
</dbReference>
<keyword evidence="5" id="KW-0547">Nucleotide-binding</keyword>
<keyword evidence="13" id="KW-1185">Reference proteome</keyword>
<feature type="coiled-coil region" evidence="10">
    <location>
        <begin position="477"/>
        <end position="504"/>
    </location>
</feature>
<dbReference type="GO" id="GO:0004612">
    <property type="term" value="F:phosphoenolpyruvate carboxykinase (ATP) activity"/>
    <property type="evidence" value="ECO:0007669"/>
    <property type="project" value="UniProtKB-EC"/>
</dbReference>
<evidence type="ECO:0000256" key="10">
    <source>
        <dbReference type="SAM" id="Coils"/>
    </source>
</evidence>
<dbReference type="Pfam" id="PF01293">
    <property type="entry name" value="PEPCK_ATP"/>
    <property type="match status" value="1"/>
</dbReference>
<dbReference type="Gene3D" id="3.40.449.10">
    <property type="entry name" value="Phosphoenolpyruvate Carboxykinase, domain 1"/>
    <property type="match status" value="1"/>
</dbReference>
<evidence type="ECO:0000256" key="8">
    <source>
        <dbReference type="ARBA" id="ARBA00023239"/>
    </source>
</evidence>
<reference evidence="12 13" key="1">
    <citation type="journal article" date="2013" name="Genome Announc.">
        <title>Genome Sequence of the Sulfate-Reducing Bacterium Desulfotomaculum hydrothermale Lam5(T).</title>
        <authorList>
            <person name="Amin O."/>
            <person name="Fardeau M.L."/>
            <person name="Valette O."/>
            <person name="Hirschler-Rea A."/>
            <person name="Barbe V."/>
            <person name="Medigue C."/>
            <person name="Vacherie B."/>
            <person name="Ollivier B."/>
            <person name="Bertin P.N."/>
            <person name="Dolla A."/>
        </authorList>
    </citation>
    <scope>NUCLEOTIDE SEQUENCE [LARGE SCALE GENOMIC DNA]</scope>
    <source>
        <strain evidence="13">Lam5 / DSM 18033</strain>
    </source>
</reference>
<dbReference type="SUPFAM" id="SSF53795">
    <property type="entry name" value="PEP carboxykinase-like"/>
    <property type="match status" value="1"/>
</dbReference>
<name>K8DX08_9FIRM</name>
<dbReference type="PANTHER" id="PTHR30031:SF0">
    <property type="entry name" value="PHOSPHOENOLPYRUVATE CARBOXYKINASE (ATP)"/>
    <property type="match status" value="1"/>
</dbReference>
<comment type="caution">
    <text evidence="12">The sequence shown here is derived from an EMBL/GenBank/DDBJ whole genome shotgun (WGS) entry which is preliminary data.</text>
</comment>
<keyword evidence="12" id="KW-0808">Transferase</keyword>
<dbReference type="PIRSF" id="PIRSF006294">
    <property type="entry name" value="PEP_crbxkin"/>
    <property type="match status" value="1"/>
</dbReference>
<evidence type="ECO:0000256" key="9">
    <source>
        <dbReference type="ARBA" id="ARBA00047371"/>
    </source>
</evidence>
<evidence type="ECO:0000256" key="11">
    <source>
        <dbReference type="SAM" id="MobiDB-lite"/>
    </source>
</evidence>
<dbReference type="RefSeq" id="WP_008409772.1">
    <property type="nucleotide sequence ID" value="NZ_CAOS01000003.1"/>
</dbReference>
<accession>K8DX08</accession>
<dbReference type="EMBL" id="CAOS01000003">
    <property type="protein sequence ID" value="CCO07062.1"/>
    <property type="molecule type" value="Genomic_DNA"/>
</dbReference>
<dbReference type="Gene3D" id="2.170.8.10">
    <property type="entry name" value="Phosphoenolpyruvate Carboxykinase, domain 2"/>
    <property type="match status" value="1"/>
</dbReference>
<keyword evidence="12" id="KW-0670">Pyruvate</keyword>
<dbReference type="Proteomes" id="UP000009315">
    <property type="component" value="Unassembled WGS sequence"/>
</dbReference>
<comment type="catalytic activity">
    <reaction evidence="9">
        <text>oxaloacetate + ATP = phosphoenolpyruvate + ADP + CO2</text>
        <dbReference type="Rhea" id="RHEA:18617"/>
        <dbReference type="ChEBI" id="CHEBI:16452"/>
        <dbReference type="ChEBI" id="CHEBI:16526"/>
        <dbReference type="ChEBI" id="CHEBI:30616"/>
        <dbReference type="ChEBI" id="CHEBI:58702"/>
        <dbReference type="ChEBI" id="CHEBI:456216"/>
        <dbReference type="EC" id="4.1.1.49"/>
    </reaction>
</comment>
<comment type="pathway">
    <text evidence="1">Carbohydrate biosynthesis; gluconeogenesis.</text>
</comment>
<dbReference type="InterPro" id="IPR013035">
    <property type="entry name" value="PEP_carboxykinase_C"/>
</dbReference>
<gene>
    <name evidence="12" type="ORF">DESHY_110006</name>
</gene>
<dbReference type="GO" id="GO:0006094">
    <property type="term" value="P:gluconeogenesis"/>
    <property type="evidence" value="ECO:0007669"/>
    <property type="project" value="UniProtKB-UniPathway"/>
</dbReference>
<evidence type="ECO:0000256" key="3">
    <source>
        <dbReference type="ARBA" id="ARBA00012363"/>
    </source>
</evidence>
<dbReference type="NCBIfam" id="NF006821">
    <property type="entry name" value="PRK09344.1-3"/>
    <property type="match status" value="1"/>
</dbReference>
<dbReference type="GO" id="GO:0005524">
    <property type="term" value="F:ATP binding"/>
    <property type="evidence" value="ECO:0007669"/>
    <property type="project" value="UniProtKB-KW"/>
</dbReference>
<dbReference type="SUPFAM" id="SSF68923">
    <property type="entry name" value="PEP carboxykinase N-terminal domain"/>
    <property type="match status" value="1"/>
</dbReference>
<evidence type="ECO:0000313" key="12">
    <source>
        <dbReference type="EMBL" id="CCO07062.1"/>
    </source>
</evidence>